<dbReference type="SMART" id="SM00382">
    <property type="entry name" value="AAA"/>
    <property type="match status" value="1"/>
</dbReference>
<evidence type="ECO:0000256" key="3">
    <source>
        <dbReference type="ARBA" id="ARBA00005417"/>
    </source>
</evidence>
<dbReference type="InterPro" id="IPR017871">
    <property type="entry name" value="ABC_transporter-like_CS"/>
</dbReference>
<dbReference type="PROSITE" id="PS00211">
    <property type="entry name" value="ABC_TRANSPORTER_1"/>
    <property type="match status" value="1"/>
</dbReference>
<keyword evidence="7" id="KW-0547">Nucleotide-binding</keyword>
<feature type="transmembrane region" description="Helical" evidence="11">
    <location>
        <begin position="105"/>
        <end position="125"/>
    </location>
</feature>
<evidence type="ECO:0000256" key="1">
    <source>
        <dbReference type="ARBA" id="ARBA00004141"/>
    </source>
</evidence>
<reference evidence="14" key="1">
    <citation type="submission" date="2019-12" db="EMBL/GenBank/DDBJ databases">
        <title>Actinomadura physcomitrii sp. nov., a novel actinomycete isolated from moss [Physcomitrium sphaericum (Ludw) Fuernr].</title>
        <authorList>
            <person name="Zhuang X."/>
        </authorList>
    </citation>
    <scope>NUCLEOTIDE SEQUENCE [LARGE SCALE GENOMIC DNA]</scope>
    <source>
        <strain evidence="14">LD22</strain>
    </source>
</reference>
<evidence type="ECO:0000259" key="12">
    <source>
        <dbReference type="PROSITE" id="PS50893"/>
    </source>
</evidence>
<gene>
    <name evidence="14" type="ORF">F8568_010820</name>
</gene>
<dbReference type="GO" id="GO:0055085">
    <property type="term" value="P:transmembrane transport"/>
    <property type="evidence" value="ECO:0007669"/>
    <property type="project" value="InterPro"/>
</dbReference>
<evidence type="ECO:0000256" key="9">
    <source>
        <dbReference type="ARBA" id="ARBA00022989"/>
    </source>
</evidence>
<dbReference type="GO" id="GO:0015833">
    <property type="term" value="P:peptide transport"/>
    <property type="evidence" value="ECO:0007669"/>
    <property type="project" value="InterPro"/>
</dbReference>
<keyword evidence="8" id="KW-0067">ATP-binding</keyword>
<dbReference type="FunFam" id="3.40.50.300:FF:000016">
    <property type="entry name" value="Oligopeptide ABC transporter ATP-binding component"/>
    <property type="match status" value="1"/>
</dbReference>
<evidence type="ECO:0000256" key="7">
    <source>
        <dbReference type="ARBA" id="ARBA00022741"/>
    </source>
</evidence>
<sequence length="677" mass="70554">MAQSQGACDMTEALATGTAGAVLAPDRSGARITARLLHSKATLFWAAVVLVVVLCAVLAPLIAPSDPLKGDIRDGLLGPSAHHWLGTDKLGRDVLSRVLYGARTALLSAVEAVGIAAVVGIPLGLLSGYLGGWTDRILMRIVEGVMSVPFLVLAIALISVLGPGLWKSMAVVGVVYAMTLVRLVRGEALAAREELYVDGVRVAGAGSGRIVFRHILPNITPPLIVQITLMIAGAIIAEATLSFLGLGAQAGDASWGSMLSDAQASIRESFFLALPPGFAILLTVLAFNQVGDGIRDLFAREAKAGSMGVNPVLKAAGQGEAPPAGVFVDDPVLSVRDLTVSFPQPGAGRVAVVQGMSLDVGRGEIVGLVGESGSGKSVTAMSLLGLVPDPGRVRAASIRLDGRDLAGLSFDELRKVRGGEIGVVFQEPIASLNPAYTVGDQVAEVLREHAGLSRAQARERVVSLFGQVHIPDPAARLGDYPHQFSGGMAQRVMIAMALASGPRLLVADEPTTALDVTVQGQVLDLLLELREQTGMSILVITHDLGVVADVADRVAVMYAGQLVECGPTEEVFRRPSHPYTEGLLTSLPRNVRRAGRLPSIPGVVPPPSAWAEGCRFAPRCAHARPECSAGPIELAAGGRDRAARCVRSHDLTLTGVRALAGEPSAAPLASVRIEKKP</sequence>
<evidence type="ECO:0000256" key="4">
    <source>
        <dbReference type="ARBA" id="ARBA00022448"/>
    </source>
</evidence>
<name>A0A6I4M8X8_9ACTN</name>
<feature type="transmembrane region" description="Helical" evidence="11">
    <location>
        <begin position="137"/>
        <end position="158"/>
    </location>
</feature>
<dbReference type="CDD" id="cd03257">
    <property type="entry name" value="ABC_NikE_OppD_transporters"/>
    <property type="match status" value="1"/>
</dbReference>
<evidence type="ECO:0000256" key="11">
    <source>
        <dbReference type="RuleBase" id="RU363032"/>
    </source>
</evidence>
<evidence type="ECO:0000259" key="13">
    <source>
        <dbReference type="PROSITE" id="PS50928"/>
    </source>
</evidence>
<evidence type="ECO:0000256" key="10">
    <source>
        <dbReference type="ARBA" id="ARBA00023136"/>
    </source>
</evidence>
<feature type="transmembrane region" description="Helical" evidence="11">
    <location>
        <begin position="223"/>
        <end position="250"/>
    </location>
</feature>
<dbReference type="PANTHER" id="PTHR43297">
    <property type="entry name" value="OLIGOPEPTIDE TRANSPORT ATP-BINDING PROTEIN APPD"/>
    <property type="match status" value="1"/>
</dbReference>
<dbReference type="GO" id="GO:0016887">
    <property type="term" value="F:ATP hydrolysis activity"/>
    <property type="evidence" value="ECO:0007669"/>
    <property type="project" value="InterPro"/>
</dbReference>
<keyword evidence="5" id="KW-1003">Cell membrane</keyword>
<comment type="similarity">
    <text evidence="11">Belongs to the binding-protein-dependent transport system permease family.</text>
</comment>
<dbReference type="Pfam" id="PF08352">
    <property type="entry name" value="oligo_HPY"/>
    <property type="match status" value="1"/>
</dbReference>
<dbReference type="InterPro" id="IPR003439">
    <property type="entry name" value="ABC_transporter-like_ATP-bd"/>
</dbReference>
<dbReference type="InterPro" id="IPR000515">
    <property type="entry name" value="MetI-like"/>
</dbReference>
<organism evidence="14 15">
    <name type="scientific">Actinomadura physcomitrii</name>
    <dbReference type="NCBI Taxonomy" id="2650748"/>
    <lineage>
        <taxon>Bacteria</taxon>
        <taxon>Bacillati</taxon>
        <taxon>Actinomycetota</taxon>
        <taxon>Actinomycetes</taxon>
        <taxon>Streptosporangiales</taxon>
        <taxon>Thermomonosporaceae</taxon>
        <taxon>Actinomadura</taxon>
    </lineage>
</organism>
<dbReference type="PROSITE" id="PS50893">
    <property type="entry name" value="ABC_TRANSPORTER_2"/>
    <property type="match status" value="1"/>
</dbReference>
<dbReference type="PROSITE" id="PS50928">
    <property type="entry name" value="ABC_TM1"/>
    <property type="match status" value="1"/>
</dbReference>
<feature type="domain" description="ABC transporter" evidence="12">
    <location>
        <begin position="333"/>
        <end position="584"/>
    </location>
</feature>
<dbReference type="AlphaFoldDB" id="A0A6I4M8X8"/>
<dbReference type="InterPro" id="IPR013563">
    <property type="entry name" value="Oligopep_ABC_C"/>
</dbReference>
<dbReference type="InterPro" id="IPR027417">
    <property type="entry name" value="P-loop_NTPase"/>
</dbReference>
<dbReference type="SUPFAM" id="SSF52540">
    <property type="entry name" value="P-loop containing nucleoside triphosphate hydrolases"/>
    <property type="match status" value="1"/>
</dbReference>
<comment type="similarity">
    <text evidence="3">Belongs to the ABC transporter superfamily.</text>
</comment>
<dbReference type="GO" id="GO:0005886">
    <property type="term" value="C:plasma membrane"/>
    <property type="evidence" value="ECO:0007669"/>
    <property type="project" value="UniProtKB-SubCell"/>
</dbReference>
<dbReference type="Gene3D" id="1.10.3720.10">
    <property type="entry name" value="MetI-like"/>
    <property type="match status" value="1"/>
</dbReference>
<keyword evidence="4 11" id="KW-0813">Transport</keyword>
<evidence type="ECO:0000256" key="5">
    <source>
        <dbReference type="ARBA" id="ARBA00022475"/>
    </source>
</evidence>
<dbReference type="Pfam" id="PF00528">
    <property type="entry name" value="BPD_transp_1"/>
    <property type="match status" value="1"/>
</dbReference>
<evidence type="ECO:0000256" key="2">
    <source>
        <dbReference type="ARBA" id="ARBA00004202"/>
    </source>
</evidence>
<dbReference type="InterPro" id="IPR035906">
    <property type="entry name" value="MetI-like_sf"/>
</dbReference>
<keyword evidence="10 11" id="KW-0472">Membrane</keyword>
<dbReference type="NCBIfam" id="TIGR01727">
    <property type="entry name" value="oligo_HPY"/>
    <property type="match status" value="1"/>
</dbReference>
<feature type="domain" description="ABC transmembrane type-1" evidence="13">
    <location>
        <begin position="102"/>
        <end position="291"/>
    </location>
</feature>
<evidence type="ECO:0000313" key="14">
    <source>
        <dbReference type="EMBL" id="MWA00865.1"/>
    </source>
</evidence>
<dbReference type="Proteomes" id="UP000462055">
    <property type="component" value="Unassembled WGS sequence"/>
</dbReference>
<comment type="caution">
    <text evidence="14">The sequence shown here is derived from an EMBL/GenBank/DDBJ whole genome shotgun (WGS) entry which is preliminary data.</text>
</comment>
<accession>A0A6I4M8X8</accession>
<dbReference type="Pfam" id="PF00005">
    <property type="entry name" value="ABC_tran"/>
    <property type="match status" value="1"/>
</dbReference>
<keyword evidence="6 11" id="KW-0812">Transmembrane</keyword>
<feature type="transmembrane region" description="Helical" evidence="11">
    <location>
        <begin position="41"/>
        <end position="63"/>
    </location>
</feature>
<dbReference type="SUPFAM" id="SSF161098">
    <property type="entry name" value="MetI-like"/>
    <property type="match status" value="1"/>
</dbReference>
<comment type="subcellular location">
    <subcellularLocation>
        <location evidence="11">Cell membrane</location>
        <topology evidence="11">Multi-pass membrane protein</topology>
    </subcellularLocation>
    <subcellularLocation>
        <location evidence="2">Cell membrane</location>
        <topology evidence="2">Peripheral membrane protein</topology>
    </subcellularLocation>
    <subcellularLocation>
        <location evidence="1">Membrane</location>
        <topology evidence="1">Multi-pass membrane protein</topology>
    </subcellularLocation>
</comment>
<protein>
    <submittedName>
        <fullName evidence="14">ABC transporter permease subunit</fullName>
    </submittedName>
</protein>
<dbReference type="PANTHER" id="PTHR43297:SF2">
    <property type="entry name" value="DIPEPTIDE TRANSPORT ATP-BINDING PROTEIN DPPD"/>
    <property type="match status" value="1"/>
</dbReference>
<evidence type="ECO:0000256" key="8">
    <source>
        <dbReference type="ARBA" id="ARBA00022840"/>
    </source>
</evidence>
<evidence type="ECO:0000313" key="15">
    <source>
        <dbReference type="Proteomes" id="UP000462055"/>
    </source>
</evidence>
<dbReference type="CDD" id="cd06261">
    <property type="entry name" value="TM_PBP2"/>
    <property type="match status" value="1"/>
</dbReference>
<dbReference type="InterPro" id="IPR003593">
    <property type="entry name" value="AAA+_ATPase"/>
</dbReference>
<keyword evidence="9 11" id="KW-1133">Transmembrane helix</keyword>
<dbReference type="GO" id="GO:0005524">
    <property type="term" value="F:ATP binding"/>
    <property type="evidence" value="ECO:0007669"/>
    <property type="project" value="UniProtKB-KW"/>
</dbReference>
<keyword evidence="15" id="KW-1185">Reference proteome</keyword>
<dbReference type="InterPro" id="IPR050388">
    <property type="entry name" value="ABC_Ni/Peptide_Import"/>
</dbReference>
<proteinExistence type="inferred from homology"/>
<dbReference type="Gene3D" id="3.40.50.300">
    <property type="entry name" value="P-loop containing nucleotide triphosphate hydrolases"/>
    <property type="match status" value="1"/>
</dbReference>
<dbReference type="EMBL" id="WBMS02000007">
    <property type="protein sequence ID" value="MWA00865.1"/>
    <property type="molecule type" value="Genomic_DNA"/>
</dbReference>
<evidence type="ECO:0000256" key="6">
    <source>
        <dbReference type="ARBA" id="ARBA00022692"/>
    </source>
</evidence>
<feature type="transmembrane region" description="Helical" evidence="11">
    <location>
        <begin position="270"/>
        <end position="290"/>
    </location>
</feature>